<proteinExistence type="inferred from homology"/>
<evidence type="ECO:0000259" key="8">
    <source>
        <dbReference type="PROSITE" id="PS00623"/>
    </source>
</evidence>
<dbReference type="SUPFAM" id="SSF51905">
    <property type="entry name" value="FAD/NAD(P)-binding domain"/>
    <property type="match status" value="1"/>
</dbReference>
<evidence type="ECO:0000313" key="10">
    <source>
        <dbReference type="Proteomes" id="UP000095300"/>
    </source>
</evidence>
<feature type="binding site" evidence="5">
    <location>
        <position position="281"/>
    </location>
    <ligand>
        <name>FAD</name>
        <dbReference type="ChEBI" id="CHEBI:57692"/>
    </ligand>
</feature>
<sequence length="630" mass="69580">MMLANVTSLLGLAAAQCPSAGGVGALNTLVSVLVEGILAAQCNLSNPSTWPEDHAKQAFRHGLDTYDFVVIGAGSAGSVVASRLSENPQWNVLVLEAGGDPPPESEIPSLYLTLQNTSHSFSYVTEPNGLSCKAFENERCHWPRGKMIGGSGAMNGLSFITGNRYDYDRWCSEGNVGWCYDNVWPYFQKATTPADNGIHPQGYVVLNHQGRYNNDITSVLMLGAAELQQPMVEDFVEGSYVGYGYVKGTLANGLRYSTGKSYLGKIAGSRSNLKVIKNALVTKLNFDRAAQRVKSVEFLMQQKIPMKVKIAREAIVSAGTVDTAKILMLSGIGPAAVLKPLNLTLHHNLPVGENLQDHVIVWTFFRLPAEPPNAWAKLNATYQYLLKHDGPLSTTGVASLVGFIKADASISPMYPDIELQHIAIRRGDVEGMLNLLKTLRMKTNLKDYFMKEIEKSDILGILAMPMRPISRGTIKIKSSSYKDPPLINGGYFNENEDMELMMRGLGYIEFMEKTSVFRENNYGLMQLPLMECDRFRFKSPAYWRCYASFMSNTGFHPVGTVKMGAENDDSACVDPELKVKGVENLRVIDASIMPYITSGNTNAPTIMIAEKGADLIREYWRERQYANSKH</sequence>
<dbReference type="InterPro" id="IPR000172">
    <property type="entry name" value="GMC_OxRdtase_N"/>
</dbReference>
<evidence type="ECO:0000256" key="2">
    <source>
        <dbReference type="ARBA" id="ARBA00010790"/>
    </source>
</evidence>
<dbReference type="InterPro" id="IPR007867">
    <property type="entry name" value="GMC_OxRtase_C"/>
</dbReference>
<dbReference type="Pfam" id="PF00732">
    <property type="entry name" value="GMC_oxred_N"/>
    <property type="match status" value="1"/>
</dbReference>
<comment type="similarity">
    <text evidence="2 6">Belongs to the GMC oxidoreductase family.</text>
</comment>
<keyword evidence="3 6" id="KW-0285">Flavoprotein</keyword>
<evidence type="ECO:0000256" key="6">
    <source>
        <dbReference type="RuleBase" id="RU003968"/>
    </source>
</evidence>
<dbReference type="PANTHER" id="PTHR11552:SF147">
    <property type="entry name" value="CHOLINE DEHYDROGENASE, MITOCHONDRIAL"/>
    <property type="match status" value="1"/>
</dbReference>
<dbReference type="Proteomes" id="UP000095300">
    <property type="component" value="Unassembled WGS sequence"/>
</dbReference>
<dbReference type="PROSITE" id="PS00623">
    <property type="entry name" value="GMC_OXRED_1"/>
    <property type="match status" value="1"/>
</dbReference>
<dbReference type="GO" id="GO:0050660">
    <property type="term" value="F:flavin adenine dinucleotide binding"/>
    <property type="evidence" value="ECO:0007669"/>
    <property type="project" value="InterPro"/>
</dbReference>
<dbReference type="SUPFAM" id="SSF54373">
    <property type="entry name" value="FAD-linked reductases, C-terminal domain"/>
    <property type="match status" value="1"/>
</dbReference>
<feature type="signal peptide" evidence="7">
    <location>
        <begin position="1"/>
        <end position="15"/>
    </location>
</feature>
<dbReference type="Gene3D" id="3.50.50.60">
    <property type="entry name" value="FAD/NAD(P)-binding domain"/>
    <property type="match status" value="1"/>
</dbReference>
<evidence type="ECO:0000256" key="1">
    <source>
        <dbReference type="ARBA" id="ARBA00001974"/>
    </source>
</evidence>
<name>A0A1I8Q2F6_STOCA</name>
<comment type="cofactor">
    <cofactor evidence="1 5">
        <name>FAD</name>
        <dbReference type="ChEBI" id="CHEBI:57692"/>
    </cofactor>
</comment>
<dbReference type="GO" id="GO:0016614">
    <property type="term" value="F:oxidoreductase activity, acting on CH-OH group of donors"/>
    <property type="evidence" value="ECO:0007669"/>
    <property type="project" value="InterPro"/>
</dbReference>
<evidence type="ECO:0000256" key="3">
    <source>
        <dbReference type="ARBA" id="ARBA00022630"/>
    </source>
</evidence>
<dbReference type="AlphaFoldDB" id="A0A1I8Q2F6"/>
<organism evidence="9 10">
    <name type="scientific">Stomoxys calcitrans</name>
    <name type="common">Stable fly</name>
    <name type="synonym">Conops calcitrans</name>
    <dbReference type="NCBI Taxonomy" id="35570"/>
    <lineage>
        <taxon>Eukaryota</taxon>
        <taxon>Metazoa</taxon>
        <taxon>Ecdysozoa</taxon>
        <taxon>Arthropoda</taxon>
        <taxon>Hexapoda</taxon>
        <taxon>Insecta</taxon>
        <taxon>Pterygota</taxon>
        <taxon>Neoptera</taxon>
        <taxon>Endopterygota</taxon>
        <taxon>Diptera</taxon>
        <taxon>Brachycera</taxon>
        <taxon>Muscomorpha</taxon>
        <taxon>Muscoidea</taxon>
        <taxon>Muscidae</taxon>
        <taxon>Stomoxys</taxon>
    </lineage>
</organism>
<dbReference type="KEGG" id="scac:106085749"/>
<gene>
    <name evidence="9" type="primary">106085749</name>
</gene>
<accession>A0A1I8Q2F6</accession>
<feature type="chain" id="PRO_5012904571" description="Glucose-methanol-choline oxidoreductase N-terminal domain-containing protein" evidence="7">
    <location>
        <begin position="16"/>
        <end position="630"/>
    </location>
</feature>
<evidence type="ECO:0000256" key="5">
    <source>
        <dbReference type="PIRSR" id="PIRSR000137-2"/>
    </source>
</evidence>
<reference evidence="9" key="1">
    <citation type="submission" date="2020-05" db="UniProtKB">
        <authorList>
            <consortium name="EnsemblMetazoa"/>
        </authorList>
    </citation>
    <scope>IDENTIFICATION</scope>
    <source>
        <strain evidence="9">USDA</strain>
    </source>
</reference>
<evidence type="ECO:0000256" key="7">
    <source>
        <dbReference type="SAM" id="SignalP"/>
    </source>
</evidence>
<evidence type="ECO:0000256" key="4">
    <source>
        <dbReference type="ARBA" id="ARBA00022827"/>
    </source>
</evidence>
<keyword evidence="10" id="KW-1185">Reference proteome</keyword>
<protein>
    <recommendedName>
        <fullName evidence="8">Glucose-methanol-choline oxidoreductase N-terminal domain-containing protein</fullName>
    </recommendedName>
</protein>
<dbReference type="PANTHER" id="PTHR11552">
    <property type="entry name" value="GLUCOSE-METHANOL-CHOLINE GMC OXIDOREDUCTASE"/>
    <property type="match status" value="1"/>
</dbReference>
<feature type="domain" description="Glucose-methanol-choline oxidoreductase N-terminal" evidence="8">
    <location>
        <begin position="145"/>
        <end position="168"/>
    </location>
</feature>
<keyword evidence="7" id="KW-0732">Signal</keyword>
<dbReference type="OrthoDB" id="269227at2759"/>
<evidence type="ECO:0000313" key="9">
    <source>
        <dbReference type="EnsemblMetazoa" id="SCAU013230-PA"/>
    </source>
</evidence>
<keyword evidence="4 5" id="KW-0274">FAD</keyword>
<dbReference type="EnsemblMetazoa" id="SCAU013230-RA">
    <property type="protein sequence ID" value="SCAU013230-PA"/>
    <property type="gene ID" value="SCAU013230"/>
</dbReference>
<dbReference type="STRING" id="35570.A0A1I8Q2F6"/>
<dbReference type="Gene3D" id="3.30.560.10">
    <property type="entry name" value="Glucose Oxidase, domain 3"/>
    <property type="match status" value="1"/>
</dbReference>
<dbReference type="PIRSF" id="PIRSF000137">
    <property type="entry name" value="Alcohol_oxidase"/>
    <property type="match status" value="1"/>
</dbReference>
<dbReference type="Pfam" id="PF05199">
    <property type="entry name" value="GMC_oxred_C"/>
    <property type="match status" value="1"/>
</dbReference>
<dbReference type="InterPro" id="IPR012132">
    <property type="entry name" value="GMC_OxRdtase"/>
</dbReference>
<dbReference type="InterPro" id="IPR036188">
    <property type="entry name" value="FAD/NAD-bd_sf"/>
</dbReference>
<dbReference type="VEuPathDB" id="VectorBase:SCAU013230"/>